<dbReference type="InterPro" id="IPR005467">
    <property type="entry name" value="His_kinase_dom"/>
</dbReference>
<dbReference type="Pfam" id="PF02518">
    <property type="entry name" value="HATPase_c"/>
    <property type="match status" value="1"/>
</dbReference>
<evidence type="ECO:0000313" key="11">
    <source>
        <dbReference type="EMBL" id="TAA26306.1"/>
    </source>
</evidence>
<comment type="caution">
    <text evidence="11">The sequence shown here is derived from an EMBL/GenBank/DDBJ whole genome shotgun (WGS) entry which is preliminary data.</text>
</comment>
<dbReference type="InterPro" id="IPR003594">
    <property type="entry name" value="HATPase_dom"/>
</dbReference>
<dbReference type="PANTHER" id="PTHR43065:SF46">
    <property type="entry name" value="C4-DICARBOXYLATE TRANSPORT SENSOR PROTEIN DCTB"/>
    <property type="match status" value="1"/>
</dbReference>
<evidence type="ECO:0000256" key="4">
    <source>
        <dbReference type="ARBA" id="ARBA00022679"/>
    </source>
</evidence>
<evidence type="ECO:0000259" key="10">
    <source>
        <dbReference type="PROSITE" id="PS50109"/>
    </source>
</evidence>
<dbReference type="EMBL" id="SHMB01000007">
    <property type="protein sequence ID" value="TAA26306.1"/>
    <property type="molecule type" value="Genomic_DNA"/>
</dbReference>
<feature type="domain" description="Histidine kinase" evidence="10">
    <location>
        <begin position="247"/>
        <end position="462"/>
    </location>
</feature>
<evidence type="ECO:0000256" key="6">
    <source>
        <dbReference type="ARBA" id="ARBA00022777"/>
    </source>
</evidence>
<dbReference type="Proteomes" id="UP000291286">
    <property type="component" value="Unassembled WGS sequence"/>
</dbReference>
<accession>A0A4Q8LCE9</accession>
<evidence type="ECO:0000313" key="12">
    <source>
        <dbReference type="Proteomes" id="UP000291286"/>
    </source>
</evidence>
<evidence type="ECO:0000256" key="7">
    <source>
        <dbReference type="ARBA" id="ARBA00022840"/>
    </source>
</evidence>
<sequence>MGRSDRSRFWRLPWRPPLWRQAVAWLRRVPASDPIDRRNAPALQVLLLFLGTEIPLNKAYHLLTAARIQMDATQLAVDIGTDAAMTLAAWIGVWLIRRGQVKPATALFIGVTLCSGIAANIAFGYQLQAFDPYPMMLLTLAALVIGRWALWAVYACIPLMFWLGMESPEGQAPNASGNPFQNLPSLAMSYFMITLVLDRTVEALREGLFSARRSAERLRVEMRERERVQARLLHLQKIESVGQLASGVSHDFNNILGAIIGYTAQRHRLHELDYDPVVDAQAMGDALEGVELAAQRGVAISRKLLSFSRRELAVPRDFDVADALGELQPMLRQLFGASVQVRLRTPDLPCVVHLDRAQFDLVMLNFAANARDAMPEGGTFSIEVSLEEVQVVLRLSDTGIGMSAEVMQQAFEPFFTTKPAGQGTGLGLAVAQELTQQGGGSLWVDSAPGQGTRFTLRLPQVAAPLSPPAD</sequence>
<keyword evidence="5" id="KW-0547">Nucleotide-binding</keyword>
<feature type="transmembrane region" description="Helical" evidence="9">
    <location>
        <begin position="137"/>
        <end position="163"/>
    </location>
</feature>
<keyword evidence="8" id="KW-0902">Two-component regulatory system</keyword>
<dbReference type="PANTHER" id="PTHR43065">
    <property type="entry name" value="SENSOR HISTIDINE KINASE"/>
    <property type="match status" value="1"/>
</dbReference>
<evidence type="ECO:0000256" key="9">
    <source>
        <dbReference type="SAM" id="Phobius"/>
    </source>
</evidence>
<evidence type="ECO:0000256" key="2">
    <source>
        <dbReference type="ARBA" id="ARBA00012438"/>
    </source>
</evidence>
<dbReference type="InterPro" id="IPR003661">
    <property type="entry name" value="HisK_dim/P_dom"/>
</dbReference>
<dbReference type="PROSITE" id="PS50109">
    <property type="entry name" value="HIS_KIN"/>
    <property type="match status" value="1"/>
</dbReference>
<dbReference type="Gene3D" id="1.10.287.130">
    <property type="match status" value="1"/>
</dbReference>
<dbReference type="EC" id="2.7.13.3" evidence="2"/>
<evidence type="ECO:0000256" key="8">
    <source>
        <dbReference type="ARBA" id="ARBA00023012"/>
    </source>
</evidence>
<keyword evidence="7" id="KW-0067">ATP-binding</keyword>
<dbReference type="InterPro" id="IPR036890">
    <property type="entry name" value="HATPase_C_sf"/>
</dbReference>
<dbReference type="RefSeq" id="WP_130520260.1">
    <property type="nucleotide sequence ID" value="NZ_SHMH01000002.1"/>
</dbReference>
<proteinExistence type="predicted"/>
<keyword evidence="9" id="KW-1133">Transmembrane helix</keyword>
<dbReference type="GO" id="GO:0005524">
    <property type="term" value="F:ATP binding"/>
    <property type="evidence" value="ECO:0007669"/>
    <property type="project" value="UniProtKB-KW"/>
</dbReference>
<name>A0A4Q8LCE9_9GAMM</name>
<dbReference type="Gene3D" id="3.30.565.10">
    <property type="entry name" value="Histidine kinase-like ATPase, C-terminal domain"/>
    <property type="match status" value="1"/>
</dbReference>
<feature type="transmembrane region" description="Helical" evidence="9">
    <location>
        <begin position="103"/>
        <end position="125"/>
    </location>
</feature>
<dbReference type="SUPFAM" id="SSF55874">
    <property type="entry name" value="ATPase domain of HSP90 chaperone/DNA topoisomerase II/histidine kinase"/>
    <property type="match status" value="1"/>
</dbReference>
<evidence type="ECO:0000256" key="1">
    <source>
        <dbReference type="ARBA" id="ARBA00000085"/>
    </source>
</evidence>
<comment type="catalytic activity">
    <reaction evidence="1">
        <text>ATP + protein L-histidine = ADP + protein N-phospho-L-histidine.</text>
        <dbReference type="EC" id="2.7.13.3"/>
    </reaction>
</comment>
<dbReference type="CDD" id="cd00082">
    <property type="entry name" value="HisKA"/>
    <property type="match status" value="1"/>
</dbReference>
<evidence type="ECO:0000256" key="5">
    <source>
        <dbReference type="ARBA" id="ARBA00022741"/>
    </source>
</evidence>
<protein>
    <recommendedName>
        <fullName evidence="2">histidine kinase</fullName>
        <ecNumber evidence="2">2.7.13.3</ecNumber>
    </recommendedName>
</protein>
<gene>
    <name evidence="11" type="ORF">EA661_15265</name>
</gene>
<dbReference type="SMART" id="SM00387">
    <property type="entry name" value="HATPase_c"/>
    <property type="match status" value="1"/>
</dbReference>
<dbReference type="InterPro" id="IPR036097">
    <property type="entry name" value="HisK_dim/P_sf"/>
</dbReference>
<keyword evidence="6 11" id="KW-0418">Kinase</keyword>
<dbReference type="PRINTS" id="PR00344">
    <property type="entry name" value="BCTRLSENSOR"/>
</dbReference>
<keyword evidence="9" id="KW-0812">Transmembrane</keyword>
<dbReference type="InterPro" id="IPR004358">
    <property type="entry name" value="Sig_transdc_His_kin-like_C"/>
</dbReference>
<dbReference type="GO" id="GO:0000155">
    <property type="term" value="F:phosphorelay sensor kinase activity"/>
    <property type="evidence" value="ECO:0007669"/>
    <property type="project" value="InterPro"/>
</dbReference>
<dbReference type="AlphaFoldDB" id="A0A4Q8LCE9"/>
<evidence type="ECO:0000256" key="3">
    <source>
        <dbReference type="ARBA" id="ARBA00022553"/>
    </source>
</evidence>
<keyword evidence="3" id="KW-0597">Phosphoprotein</keyword>
<dbReference type="SUPFAM" id="SSF47384">
    <property type="entry name" value="Homodimeric domain of signal transducing histidine kinase"/>
    <property type="match status" value="1"/>
</dbReference>
<feature type="transmembrane region" description="Helical" evidence="9">
    <location>
        <begin position="75"/>
        <end position="97"/>
    </location>
</feature>
<reference evidence="11 12" key="1">
    <citation type="submission" date="2019-02" db="EMBL/GenBank/DDBJ databases">
        <title>WGS of Pseudoxanthomonas species novum from clinical isolates.</title>
        <authorList>
            <person name="Bernier A.-M."/>
            <person name="Bernard K."/>
            <person name="Vachon A."/>
        </authorList>
    </citation>
    <scope>NUCLEOTIDE SEQUENCE [LARGE SCALE GENOMIC DNA]</scope>
    <source>
        <strain evidence="11 12">NML171202</strain>
    </source>
</reference>
<keyword evidence="9" id="KW-0472">Membrane</keyword>
<organism evidence="11 12">
    <name type="scientific">Pseudoxanthomonas winnipegensis</name>
    <dbReference type="NCBI Taxonomy" id="2480810"/>
    <lineage>
        <taxon>Bacteria</taxon>
        <taxon>Pseudomonadati</taxon>
        <taxon>Pseudomonadota</taxon>
        <taxon>Gammaproteobacteria</taxon>
        <taxon>Lysobacterales</taxon>
        <taxon>Lysobacteraceae</taxon>
        <taxon>Pseudoxanthomonas</taxon>
    </lineage>
</organism>
<dbReference type="SMART" id="SM00388">
    <property type="entry name" value="HisKA"/>
    <property type="match status" value="1"/>
</dbReference>
<keyword evidence="4" id="KW-0808">Transferase</keyword>